<dbReference type="PANTHER" id="PTHR11054">
    <property type="entry name" value="6-PHOSPHOGLUCONOLACTONASE"/>
    <property type="match status" value="1"/>
</dbReference>
<proteinExistence type="inferred from homology"/>
<evidence type="ECO:0000259" key="8">
    <source>
        <dbReference type="Pfam" id="PF01182"/>
    </source>
</evidence>
<dbReference type="RefSeq" id="WP_050669561.1">
    <property type="nucleotide sequence ID" value="NZ_LAIR01000002.1"/>
</dbReference>
<dbReference type="GO" id="GO:0017057">
    <property type="term" value="F:6-phosphogluconolactonase activity"/>
    <property type="evidence" value="ECO:0007669"/>
    <property type="project" value="UniProtKB-UniRule"/>
</dbReference>
<dbReference type="Pfam" id="PF01182">
    <property type="entry name" value="Glucosamine_iso"/>
    <property type="match status" value="1"/>
</dbReference>
<evidence type="ECO:0000256" key="7">
    <source>
        <dbReference type="RuleBase" id="RU365095"/>
    </source>
</evidence>
<dbReference type="InterPro" id="IPR005900">
    <property type="entry name" value="6-phosphogluconolactonase_DevB"/>
</dbReference>
<evidence type="ECO:0000313" key="9">
    <source>
        <dbReference type="EMBL" id="KNX37227.1"/>
    </source>
</evidence>
<dbReference type="OrthoDB" id="9810967at2"/>
<dbReference type="GO" id="GO:0006098">
    <property type="term" value="P:pentose-phosphate shunt"/>
    <property type="evidence" value="ECO:0007669"/>
    <property type="project" value="UniProtKB-UniPathway"/>
</dbReference>
<dbReference type="InterPro" id="IPR006148">
    <property type="entry name" value="Glc/Gal-6P_isomerase"/>
</dbReference>
<accession>A0A0L6CHE3</accession>
<comment type="catalytic activity">
    <reaction evidence="1 7">
        <text>6-phospho-D-glucono-1,5-lactone + H2O = 6-phospho-D-gluconate + H(+)</text>
        <dbReference type="Rhea" id="RHEA:12556"/>
        <dbReference type="ChEBI" id="CHEBI:15377"/>
        <dbReference type="ChEBI" id="CHEBI:15378"/>
        <dbReference type="ChEBI" id="CHEBI:57955"/>
        <dbReference type="ChEBI" id="CHEBI:58759"/>
        <dbReference type="EC" id="3.1.1.31"/>
    </reaction>
</comment>
<dbReference type="AlphaFoldDB" id="A0A0L6CHE3"/>
<dbReference type="NCBIfam" id="TIGR01198">
    <property type="entry name" value="pgl"/>
    <property type="match status" value="1"/>
</dbReference>
<dbReference type="Proteomes" id="UP000037397">
    <property type="component" value="Unassembled WGS sequence"/>
</dbReference>
<dbReference type="EMBL" id="LAIR01000002">
    <property type="protein sequence ID" value="KNX37227.1"/>
    <property type="molecule type" value="Genomic_DNA"/>
</dbReference>
<keyword evidence="7" id="KW-0378">Hydrolase</keyword>
<evidence type="ECO:0000256" key="5">
    <source>
        <dbReference type="ARBA" id="ARBA00013198"/>
    </source>
</evidence>
<feature type="domain" description="Glucosamine/galactosamine-6-phosphate isomerase" evidence="8">
    <location>
        <begin position="11"/>
        <end position="237"/>
    </location>
</feature>
<evidence type="ECO:0000256" key="2">
    <source>
        <dbReference type="ARBA" id="ARBA00002681"/>
    </source>
</evidence>
<dbReference type="CDD" id="cd01400">
    <property type="entry name" value="6PGL"/>
    <property type="match status" value="1"/>
</dbReference>
<dbReference type="InterPro" id="IPR037171">
    <property type="entry name" value="NagB/RpiA_transferase-like"/>
</dbReference>
<evidence type="ECO:0000256" key="6">
    <source>
        <dbReference type="ARBA" id="ARBA00020337"/>
    </source>
</evidence>
<comment type="pathway">
    <text evidence="3 7">Carbohydrate degradation; pentose phosphate pathway; D-ribulose 5-phosphate from D-glucose 6-phosphate (oxidative stage): step 2/3.</text>
</comment>
<name>A0A0L6CHE3_9MICO</name>
<evidence type="ECO:0000256" key="4">
    <source>
        <dbReference type="ARBA" id="ARBA00010662"/>
    </source>
</evidence>
<keyword evidence="10" id="KW-1185">Reference proteome</keyword>
<dbReference type="InterPro" id="IPR039104">
    <property type="entry name" value="6PGL"/>
</dbReference>
<evidence type="ECO:0000256" key="3">
    <source>
        <dbReference type="ARBA" id="ARBA00004961"/>
    </source>
</evidence>
<sequence>MSESEVVRKADKHALAVALADRLIDEVVAAQRARGAAHVVLTGGSMGTALLEALGASDRLDEIDWSAVELWWGDERFVPPDDADRNELQARQALLDRLPLDPSRLHPMAALEDDELDAEAGARQYADQLASAAPDGSDVPAFDVLMLGVGPDAHVASLFPGHPALDVADTSVVAVHDSPKPPPDRISMTLPTLRSARQVWFMVAGPDKAEAVARARGGTDVHDAPAAGVSGADRTIWWLDDAAAAQLT</sequence>
<comment type="caution">
    <text evidence="9">The sequence shown here is derived from an EMBL/GenBank/DDBJ whole genome shotgun (WGS) entry which is preliminary data.</text>
</comment>
<dbReference type="STRING" id="1631356.VV01_08835"/>
<dbReference type="SUPFAM" id="SSF100950">
    <property type="entry name" value="NagB/RpiA/CoA transferase-like"/>
    <property type="match status" value="1"/>
</dbReference>
<evidence type="ECO:0000256" key="1">
    <source>
        <dbReference type="ARBA" id="ARBA00000832"/>
    </source>
</evidence>
<protein>
    <recommendedName>
        <fullName evidence="6 7">6-phosphogluconolactonase</fullName>
        <shortName evidence="7">6PGL</shortName>
        <ecNumber evidence="5 7">3.1.1.31</ecNumber>
    </recommendedName>
</protein>
<reference evidence="10" key="1">
    <citation type="submission" date="2015-03" db="EMBL/GenBank/DDBJ databases">
        <title>Luteipulveratus halotolerans sp. nov., a novel actinobacterium (Dermacoccaceae) from Sarawak, Malaysia.</title>
        <authorList>
            <person name="Juboi H."/>
            <person name="Basik A."/>
            <person name="Shamsul S.S."/>
            <person name="Arnold P."/>
            <person name="Schmitt E.K."/>
            <person name="Sanglier J.-J."/>
            <person name="Yeo T."/>
        </authorList>
    </citation>
    <scope>NUCLEOTIDE SEQUENCE [LARGE SCALE GENOMIC DNA]</scope>
    <source>
        <strain evidence="10">C296001</strain>
    </source>
</reference>
<comment type="function">
    <text evidence="2 7">Hydrolysis of 6-phosphogluconolactone to 6-phosphogluconate.</text>
</comment>
<dbReference type="PANTHER" id="PTHR11054:SF0">
    <property type="entry name" value="6-PHOSPHOGLUCONOLACTONASE"/>
    <property type="match status" value="1"/>
</dbReference>
<dbReference type="GO" id="GO:0005975">
    <property type="term" value="P:carbohydrate metabolic process"/>
    <property type="evidence" value="ECO:0007669"/>
    <property type="project" value="UniProtKB-UniRule"/>
</dbReference>
<evidence type="ECO:0000313" key="10">
    <source>
        <dbReference type="Proteomes" id="UP000037397"/>
    </source>
</evidence>
<dbReference type="PATRIC" id="fig|1631356.3.peg.1716"/>
<organism evidence="9 10">
    <name type="scientific">Luteipulveratus halotolerans</name>
    <dbReference type="NCBI Taxonomy" id="1631356"/>
    <lineage>
        <taxon>Bacteria</taxon>
        <taxon>Bacillati</taxon>
        <taxon>Actinomycetota</taxon>
        <taxon>Actinomycetes</taxon>
        <taxon>Micrococcales</taxon>
        <taxon>Dermacoccaceae</taxon>
        <taxon>Luteipulveratus</taxon>
    </lineage>
</organism>
<dbReference type="EC" id="3.1.1.31" evidence="5 7"/>
<dbReference type="Gene3D" id="3.40.50.1360">
    <property type="match status" value="1"/>
</dbReference>
<gene>
    <name evidence="7" type="primary">pgl</name>
    <name evidence="9" type="ORF">VV01_08835</name>
</gene>
<dbReference type="UniPathway" id="UPA00115">
    <property type="reaction ID" value="UER00409"/>
</dbReference>
<comment type="similarity">
    <text evidence="4 7">Belongs to the glucosamine/galactosamine-6-phosphate isomerase family. 6-phosphogluconolactonase subfamily.</text>
</comment>